<dbReference type="SUPFAM" id="SSF53335">
    <property type="entry name" value="S-adenosyl-L-methionine-dependent methyltransferases"/>
    <property type="match status" value="1"/>
</dbReference>
<name>A0A6J6S5W0_9ZZZZ</name>
<dbReference type="EMBL" id="CAEZYU010000007">
    <property type="protein sequence ID" value="CAB4730128.1"/>
    <property type="molecule type" value="Genomic_DNA"/>
</dbReference>
<dbReference type="Gene3D" id="3.40.50.150">
    <property type="entry name" value="Vaccinia Virus protein VP39"/>
    <property type="match status" value="1"/>
</dbReference>
<protein>
    <submittedName>
        <fullName evidence="1">Unannotated protein</fullName>
    </submittedName>
</protein>
<dbReference type="Pfam" id="PF13489">
    <property type="entry name" value="Methyltransf_23"/>
    <property type="match status" value="1"/>
</dbReference>
<gene>
    <name evidence="1" type="ORF">UFOPK2766_00257</name>
</gene>
<evidence type="ECO:0000313" key="1">
    <source>
        <dbReference type="EMBL" id="CAB4730128.1"/>
    </source>
</evidence>
<proteinExistence type="predicted"/>
<accession>A0A6J6S5W0</accession>
<dbReference type="PANTHER" id="PTHR43861">
    <property type="entry name" value="TRANS-ACONITATE 2-METHYLTRANSFERASE-RELATED"/>
    <property type="match status" value="1"/>
</dbReference>
<sequence length="196" mass="21788">MTEAAEEQVGGRASGRLRTSRYAKVLPYLRGNLLEVGCGTSPLVHDFRSSFTSYTGCDLDAELIERLRDRYPEATYEAVDLDHQDLPRDWVSFDTILATAVIEHLFNLEMVMSRLADRLADGGNILLTTPTPFGNDIVLPITARFGLTSADAFADHINILNKRRMNLLAAEVGLKVIKYSTFQLGMNSFAVMAKRS</sequence>
<dbReference type="AlphaFoldDB" id="A0A6J6S5W0"/>
<dbReference type="InterPro" id="IPR029063">
    <property type="entry name" value="SAM-dependent_MTases_sf"/>
</dbReference>
<organism evidence="1">
    <name type="scientific">freshwater metagenome</name>
    <dbReference type="NCBI Taxonomy" id="449393"/>
    <lineage>
        <taxon>unclassified sequences</taxon>
        <taxon>metagenomes</taxon>
        <taxon>ecological metagenomes</taxon>
    </lineage>
</organism>
<reference evidence="1" key="1">
    <citation type="submission" date="2020-05" db="EMBL/GenBank/DDBJ databases">
        <authorList>
            <person name="Chiriac C."/>
            <person name="Salcher M."/>
            <person name="Ghai R."/>
            <person name="Kavagutti S V."/>
        </authorList>
    </citation>
    <scope>NUCLEOTIDE SEQUENCE</scope>
</reference>
<dbReference type="CDD" id="cd02440">
    <property type="entry name" value="AdoMet_MTases"/>
    <property type="match status" value="1"/>
</dbReference>